<name>A0A9W8J4J8_9AGAR</name>
<dbReference type="Gene3D" id="3.80.10.10">
    <property type="entry name" value="Ribonuclease Inhibitor"/>
    <property type="match status" value="1"/>
</dbReference>
<evidence type="ECO:0000313" key="2">
    <source>
        <dbReference type="Proteomes" id="UP001140091"/>
    </source>
</evidence>
<feature type="non-terminal residue" evidence="1">
    <location>
        <position position="338"/>
    </location>
</feature>
<sequence>MSALTNLTLALPAPVKTEDFVFLNSIPRLNTLSLAIHGTNRAVYPEAGKHLTRTHPEQGKSKVTSLTVEGDPFFIFWSTSFFCSPSLHTLVGKVPRNIQDNLLQGLLLVPHILYMVIHHNPKAQRLSIERDGTLPGHENWNFGDARTFLPADLYSSITKLQNIVTLSIHNVPFPEVIKHLSTLPSLRTLLLAPLSSIIFDQQTRPTAADLATIRAKFPSLQHLTILLQDIPDVPPNPPEMTHPGHGLTSLFMIPAWDFEEELSVSELIPLATYLDHLFPILSDVTSSFEPRSQTEADSNTLTSWKNLDQLLKSYQNIRRQAVQLGKSLSTVHGGASNF</sequence>
<keyword evidence="2" id="KW-1185">Reference proteome</keyword>
<dbReference type="SUPFAM" id="SSF52047">
    <property type="entry name" value="RNI-like"/>
    <property type="match status" value="1"/>
</dbReference>
<dbReference type="AlphaFoldDB" id="A0A9W8J4J8"/>
<organism evidence="1 2">
    <name type="scientific">Candolleomyces eurysporus</name>
    <dbReference type="NCBI Taxonomy" id="2828524"/>
    <lineage>
        <taxon>Eukaryota</taxon>
        <taxon>Fungi</taxon>
        <taxon>Dikarya</taxon>
        <taxon>Basidiomycota</taxon>
        <taxon>Agaricomycotina</taxon>
        <taxon>Agaricomycetes</taxon>
        <taxon>Agaricomycetidae</taxon>
        <taxon>Agaricales</taxon>
        <taxon>Agaricineae</taxon>
        <taxon>Psathyrellaceae</taxon>
        <taxon>Candolleomyces</taxon>
    </lineage>
</organism>
<proteinExistence type="predicted"/>
<dbReference type="OrthoDB" id="2934471at2759"/>
<comment type="caution">
    <text evidence="1">The sequence shown here is derived from an EMBL/GenBank/DDBJ whole genome shotgun (WGS) entry which is preliminary data.</text>
</comment>
<dbReference type="InterPro" id="IPR032675">
    <property type="entry name" value="LRR_dom_sf"/>
</dbReference>
<dbReference type="Proteomes" id="UP001140091">
    <property type="component" value="Unassembled WGS sequence"/>
</dbReference>
<protein>
    <submittedName>
        <fullName evidence="1">Uncharacterized protein</fullName>
    </submittedName>
</protein>
<reference evidence="1" key="1">
    <citation type="submission" date="2022-06" db="EMBL/GenBank/DDBJ databases">
        <title>Genome Sequence of Candolleomyces eurysporus.</title>
        <authorList>
            <person name="Buettner E."/>
        </authorList>
    </citation>
    <scope>NUCLEOTIDE SEQUENCE</scope>
    <source>
        <strain evidence="1">VTCC 930004</strain>
    </source>
</reference>
<accession>A0A9W8J4J8</accession>
<evidence type="ECO:0000313" key="1">
    <source>
        <dbReference type="EMBL" id="KAJ2928152.1"/>
    </source>
</evidence>
<dbReference type="EMBL" id="JANBPK010000939">
    <property type="protein sequence ID" value="KAJ2928152.1"/>
    <property type="molecule type" value="Genomic_DNA"/>
</dbReference>
<gene>
    <name evidence="1" type="ORF">H1R20_g8943</name>
</gene>